<evidence type="ECO:0000313" key="2">
    <source>
        <dbReference type="Proteomes" id="UP000823674"/>
    </source>
</evidence>
<evidence type="ECO:0000313" key="1">
    <source>
        <dbReference type="EMBL" id="KAG5374356.1"/>
    </source>
</evidence>
<dbReference type="Proteomes" id="UP000823674">
    <property type="component" value="Unassembled WGS sequence"/>
</dbReference>
<gene>
    <name evidence="1" type="primary">A06p030110.1_BraROA</name>
    <name evidence="1" type="ORF">IGI04_042336</name>
</gene>
<organism evidence="1 2">
    <name type="scientific">Brassica rapa subsp. trilocularis</name>
    <dbReference type="NCBI Taxonomy" id="1813537"/>
    <lineage>
        <taxon>Eukaryota</taxon>
        <taxon>Viridiplantae</taxon>
        <taxon>Streptophyta</taxon>
        <taxon>Embryophyta</taxon>
        <taxon>Tracheophyta</taxon>
        <taxon>Spermatophyta</taxon>
        <taxon>Magnoliopsida</taxon>
        <taxon>eudicotyledons</taxon>
        <taxon>Gunneridae</taxon>
        <taxon>Pentapetalae</taxon>
        <taxon>rosids</taxon>
        <taxon>malvids</taxon>
        <taxon>Brassicales</taxon>
        <taxon>Brassicaceae</taxon>
        <taxon>Brassiceae</taxon>
        <taxon>Brassica</taxon>
    </lineage>
</organism>
<dbReference type="EMBL" id="JADBGQ010000024">
    <property type="protein sequence ID" value="KAG5374356.1"/>
    <property type="molecule type" value="Genomic_DNA"/>
</dbReference>
<name>A0ABQ7KK93_BRACM</name>
<protein>
    <submittedName>
        <fullName evidence="1">Uncharacterized protein</fullName>
    </submittedName>
</protein>
<sequence>MDHDTLVLRSCDLTGAFPCTAVRPDDPTQDRGHDKDCSGYFGQRGLTIQYTQDVHGCPLAHTGRLTLTLLVDCSGDFGPRGLTVQYTQDVRGCPLEHTGPHIGRLWLSISTHISTLVLGLSTLTLPVDCSGDFGPRGLSVQNTKDVRGCPLAHTGRPCASVSTHRTSVCVRQHTQDVRGCPSVHISARWSLYSAHWPFPWTVWVILAHVGCLFSTHRTFMGVRQHTQNVSGCPCVSVSTHISMLVLGLSTLALPLDCSGDFGPRGLSFQYTQDVRGCPLAHTECPWLSVCVRVCPSAHTGHPWLSISTHISTLVLGLSTLALPVDCLGNFGTRGLSVQYTQDVRGCQPAHTGRPWLSFNTHKMSVAVRVCPSTHTGRPWLSISTHISMLVLGLSTLALPVDCSGDFGPRGLSLQYTQDVRRCPSAHTGRPCVSVSTHRTSVCVRQHTHDVRGCPSVHISARCTHRTSVGVHQRTQDVRVCQPAHTGRPWLSVNTHKTSVAVRVCQLAHTGRPWLSISTHISMLVLGLSTLALPVDCSGDFGPRGLSFQYTQDVRGCPLAHTECPWLSVCVRVCPSAHTGHPWLSISTHISTLVLGLSTLALPVDCLGNFGTRGLSVQYTQDVRGCQPAHTGRPWLSFNTHKMSVAVRVCPSTHTGRPWLSISTHISMLVLGLSTLALPVDCSGDFGPRGLPFQYTQDVRRCPSAHTGRPCVSVSTHRTTLTLPVDCSGDFGPRGLSFKYTQDVRRCPSAHTGRPCVFVSTHRTSVCVRQHTQDVCGCPSVHIPARWSLDSARWAIPWTVRVILAHVGCVFSTHRTSVGVCQHTQDVRGCPCVFVCVCQHAQDVRVRPSAHTGRPCVSVSTHRTTHSTFVGVRQHTQNVRGCPCVSVSTHRRPAVHQYTYQHAGPWTQHAGPFPVDCSGDFGPCGLSVQYTQDVRGCPSAHTGRSCVSVSTHRTSVAVRVCPCVSVSTHRTTHRTSVGVHQRTQNVRVCQPAHTGRPWLSVNTHKTSVAVRVCQSAHTGRPWLSISTHISMLVLGLSTLALPVDCSGDFGPHGLSFQYTQDVCGCPLAHTECPWLSVCVRVCPSAHTGRPWLSISTHISTLVLGLSTLVLGLSTLALPVDCLGNFGTRGLSVQYTQDVRGCQPAHTGRPWLSFNTHKMSVAVRVCLSTHTRRPWLSISTHISMLVLGLSTLALPVDCSGDFGPRGLPFQYTQDVRRCPSAHTGRPCVSVSTHRTSVCVRQHTQDVHGCPSVHISARWTSVGVHQHTLDVRVCSSAHTGRPWLSISTHTSTLVLGLSTLGHPVDCSGDFGPRGLCVQYTQDVRGCPPAHTGRPWLSVCVRLCLSARTGRPCASVSTHRTSVCVRQHTQDVRCCPSVHISARWSLDSAHWPFPWTVWVILAHVGCLFSTHRTFVGVRQHTQNVRGCPCVSVSTHRTSVAVHQYTYQHAGPWTQHAGPSRGLFGTHRTSVGVHQRTQDVRVCQPAHTGRLWLSVNTHKTSVAVRVCQSAHTGRPWLSISTHISMLVLGLSTLALPVDCSGDFGPHGLSFQYTQDVCGCPLAHTECPWLSVCVRVCPSAHTGRPWLSISTHISTLVLGLSTLALPVDCLGNFGTRGLSVQYTQDVRGCQPAHTGRPWLSFNTHKMSVAVRVCPSTHTGRPWLSISTHISMLVLGLSTLALPVDCSGDFGPRGLSLQYTQDVRRCPSAHTGRPCVSVSTHRTSVCVRQHTHDVRGCPSVHISARCTHRTSVGVHQRTQDVRVCQPAHTGRPWLSVNTHKTSVAVRVCQSAHTGRPWLSISTHISMLVLGLSTLALPVDCSGDFGPHGLSFQYTQDVCGCPLAHTECPWLSVCVRVCPSAHTGRPWLSISTHISTLVLGLSTLALPVDCLGNFGTRGLSVQYTQDVRGVSQHTGRPWLSFNTHKMSVAVRVCPSTHTGRPWLSISTHISMLVLGLSTLALPVDCSGYFGPRGLSLQYTQDVRRCPSAHTGRPCVSVSTHRTSVCVRQHTQDDVRVCQPAHTGRPWLSVNTHKTYVAVRVCQSAHTGRPWLSISAHISILVLGLSTLALPVDCSGDFGPRGLSFQYTQDVRVCLLAHTECPWLSVCVRVCPSAHTGRPWLSISTHISTLVLGLSTLALPVDCLGNFGTRGLSVQYTQDVRGCQPAHTGRPWLAFNTHKMSVAVCVCPSTHTGRPLSPQLLVSKHNCQLAPRSNLNLDQVIQSELIELRGSFAQLPVHSSNSLIPVHALSHILLPYQLMIPSPAHGLIISSPLMD</sequence>
<comment type="caution">
    <text evidence="1">The sequence shown here is derived from an EMBL/GenBank/DDBJ whole genome shotgun (WGS) entry which is preliminary data.</text>
</comment>
<keyword evidence="2" id="KW-1185">Reference proteome</keyword>
<accession>A0ABQ7KK93</accession>
<proteinExistence type="predicted"/>
<reference evidence="1 2" key="1">
    <citation type="submission" date="2021-03" db="EMBL/GenBank/DDBJ databases">
        <authorList>
            <person name="King G.J."/>
            <person name="Bancroft I."/>
            <person name="Baten A."/>
            <person name="Bloomfield J."/>
            <person name="Borpatragohain P."/>
            <person name="He Z."/>
            <person name="Irish N."/>
            <person name="Irwin J."/>
            <person name="Liu K."/>
            <person name="Mauleon R.P."/>
            <person name="Moore J."/>
            <person name="Morris R."/>
            <person name="Ostergaard L."/>
            <person name="Wang B."/>
            <person name="Wells R."/>
        </authorList>
    </citation>
    <scope>NUCLEOTIDE SEQUENCE [LARGE SCALE GENOMIC DNA]</scope>
    <source>
        <strain evidence="1">R-o-18</strain>
        <tissue evidence="1">Leaf</tissue>
    </source>
</reference>